<keyword evidence="3" id="KW-1185">Reference proteome</keyword>
<dbReference type="GO" id="GO:0032259">
    <property type="term" value="P:methylation"/>
    <property type="evidence" value="ECO:0007669"/>
    <property type="project" value="UniProtKB-KW"/>
</dbReference>
<gene>
    <name evidence="2" type="ORF">SAMN05421863_101238</name>
</gene>
<organism evidence="2 3">
    <name type="scientific">Nitrosomonas communis</name>
    <dbReference type="NCBI Taxonomy" id="44574"/>
    <lineage>
        <taxon>Bacteria</taxon>
        <taxon>Pseudomonadati</taxon>
        <taxon>Pseudomonadota</taxon>
        <taxon>Betaproteobacteria</taxon>
        <taxon>Nitrosomonadales</taxon>
        <taxon>Nitrosomonadaceae</taxon>
        <taxon>Nitrosomonas</taxon>
    </lineage>
</organism>
<dbReference type="EMBL" id="FOUB01000012">
    <property type="protein sequence ID" value="SFM07841.1"/>
    <property type="molecule type" value="Genomic_DNA"/>
</dbReference>
<proteinExistence type="predicted"/>
<dbReference type="GO" id="GO:0003871">
    <property type="term" value="F:5-methyltetrahydropteroyltriglutamate-homocysteine S-methyltransferase activity"/>
    <property type="evidence" value="ECO:0007669"/>
    <property type="project" value="InterPro"/>
</dbReference>
<keyword evidence="2" id="KW-0808">Transferase</keyword>
<accession>A0A1I4MX25</accession>
<sequence length="234" mass="26749">MLNMTVLLGAIPERFNSSQHDTMVDLYFAMARGTPNQSAMKMTKWFNTNYHYIVPEFNRQTHFQITSEQLFGEIKEAQALGISPKVVLIGPLTYLFMGKETEVGLNRLELLPRLLPAYHNILSRMAASGVQWGQMYEPCLAFELEEIWLEKRSEVYTTLQGSGPQLLLMTYFDAIDEHASRLKALPDPSMACILIYVAHRINSMHFLPIIRSIKYFHWVSSMGAACSALIFPKH</sequence>
<dbReference type="GO" id="GO:0008270">
    <property type="term" value="F:zinc ion binding"/>
    <property type="evidence" value="ECO:0007669"/>
    <property type="project" value="InterPro"/>
</dbReference>
<evidence type="ECO:0000313" key="2">
    <source>
        <dbReference type="EMBL" id="SFM07841.1"/>
    </source>
</evidence>
<evidence type="ECO:0000313" key="3">
    <source>
        <dbReference type="Proteomes" id="UP000183287"/>
    </source>
</evidence>
<dbReference type="SUPFAM" id="SSF51726">
    <property type="entry name" value="UROD/MetE-like"/>
    <property type="match status" value="1"/>
</dbReference>
<feature type="domain" description="Cobalamin-independent methionine synthase MetE N-terminal" evidence="1">
    <location>
        <begin position="1"/>
        <end position="200"/>
    </location>
</feature>
<dbReference type="Proteomes" id="UP000183287">
    <property type="component" value="Unassembled WGS sequence"/>
</dbReference>
<dbReference type="AlphaFoldDB" id="A0A1I4MX25"/>
<dbReference type="PANTHER" id="PTHR30519">
    <property type="entry name" value="5-METHYLTETRAHYDROPTEROYLTRIGLUTAMATE--HOMOCYSTEINE METHYLTRANSFERASE"/>
    <property type="match status" value="1"/>
</dbReference>
<protein>
    <submittedName>
        <fullName evidence="2">5-methyltetrahydropteroyltriglutamate--homocysteine methyltransferase</fullName>
    </submittedName>
</protein>
<keyword evidence="2" id="KW-0489">Methyltransferase</keyword>
<evidence type="ECO:0000259" key="1">
    <source>
        <dbReference type="Pfam" id="PF08267"/>
    </source>
</evidence>
<dbReference type="Pfam" id="PF08267">
    <property type="entry name" value="Meth_synt_1"/>
    <property type="match status" value="1"/>
</dbReference>
<dbReference type="InterPro" id="IPR013215">
    <property type="entry name" value="Cbl-indep_Met_Synth_N"/>
</dbReference>
<name>A0A1I4MX25_9PROT</name>
<dbReference type="InterPro" id="IPR038071">
    <property type="entry name" value="UROD/MetE-like_sf"/>
</dbReference>
<dbReference type="Gene3D" id="3.20.20.210">
    <property type="match status" value="1"/>
</dbReference>
<dbReference type="GO" id="GO:0008652">
    <property type="term" value="P:amino acid biosynthetic process"/>
    <property type="evidence" value="ECO:0007669"/>
    <property type="project" value="InterPro"/>
</dbReference>
<reference evidence="3" key="1">
    <citation type="submission" date="2016-10" db="EMBL/GenBank/DDBJ databases">
        <authorList>
            <person name="Varghese N."/>
            <person name="Submissions S."/>
        </authorList>
    </citation>
    <scope>NUCLEOTIDE SEQUENCE [LARGE SCALE GENOMIC DNA]</scope>
    <source>
        <strain evidence="3">Nm44</strain>
    </source>
</reference>